<dbReference type="InterPro" id="IPR036047">
    <property type="entry name" value="F-box-like_dom_sf"/>
</dbReference>
<protein>
    <submittedName>
        <fullName evidence="3">(rape) hypothetical protein</fullName>
    </submittedName>
</protein>
<feature type="domain" description="F-box" evidence="2">
    <location>
        <begin position="24"/>
        <end position="64"/>
    </location>
</feature>
<dbReference type="PANTHER" id="PTHR24414:SF196">
    <property type="entry name" value="BNACNNG12250D PROTEIN"/>
    <property type="match status" value="1"/>
</dbReference>
<evidence type="ECO:0000313" key="3">
    <source>
        <dbReference type="EMBL" id="CAF2110241.1"/>
    </source>
</evidence>
<dbReference type="CDD" id="cd22152">
    <property type="entry name" value="F-box_AtAFR-like"/>
    <property type="match status" value="1"/>
</dbReference>
<dbReference type="InterPro" id="IPR050354">
    <property type="entry name" value="F-box/kelch-repeat_ARATH"/>
</dbReference>
<dbReference type="InterPro" id="IPR001810">
    <property type="entry name" value="F-box_dom"/>
</dbReference>
<evidence type="ECO:0000256" key="1">
    <source>
        <dbReference type="SAM" id="MobiDB-lite"/>
    </source>
</evidence>
<dbReference type="EMBL" id="HG994372">
    <property type="protein sequence ID" value="CAF2110241.1"/>
    <property type="molecule type" value="Genomic_DNA"/>
</dbReference>
<evidence type="ECO:0000259" key="2">
    <source>
        <dbReference type="SMART" id="SM00256"/>
    </source>
</evidence>
<dbReference type="Pfam" id="PF00646">
    <property type="entry name" value="F-box"/>
    <property type="match status" value="1"/>
</dbReference>
<name>A0A816UP23_BRANA</name>
<dbReference type="PANTHER" id="PTHR24414">
    <property type="entry name" value="F-BOX/KELCH-REPEAT PROTEIN SKIP4"/>
    <property type="match status" value="1"/>
</dbReference>
<reference evidence="3" key="1">
    <citation type="submission" date="2021-01" db="EMBL/GenBank/DDBJ databases">
        <authorList>
            <consortium name="Genoscope - CEA"/>
            <person name="William W."/>
        </authorList>
    </citation>
    <scope>NUCLEOTIDE SEQUENCE</scope>
</reference>
<sequence>MATAVEKTKPSQSPPPPPTSFSSLPHDVVLNCLARVSRSYSPILSLVSKSFRTLMSSPELHATRALIGKTEYVCLDLDNNNSKPHWFTLSQIPKQQKLIPISLTHHKVHNSSSEAAGINSKDCGEVYNPKIQMWEPLSPTVDLDGLKKCVPLNICTVEGDNNCTVEGDNNVRYEISVEKGKLVWRNIVEGWSLVRGLERLSSKSYFPDNLVSVASLGRGGRVAVWWKTVEVGRQDYYQRWLRFRTLISSPELHATRTLIGNTEDFLYVCLDLNKNNTKPRWFTLSKIPKQQKLIPISLTHYKVHNSSSVFSVGSAIYMIGGFQKSKRIRNVSILECGTHQCRRLPKLRVPRRTPEVYTDICSPR</sequence>
<dbReference type="SUPFAM" id="SSF117281">
    <property type="entry name" value="Kelch motif"/>
    <property type="match status" value="1"/>
</dbReference>
<dbReference type="SUPFAM" id="SSF81383">
    <property type="entry name" value="F-box domain"/>
    <property type="match status" value="1"/>
</dbReference>
<dbReference type="InterPro" id="IPR015915">
    <property type="entry name" value="Kelch-typ_b-propeller"/>
</dbReference>
<organism evidence="3">
    <name type="scientific">Brassica napus</name>
    <name type="common">Rape</name>
    <dbReference type="NCBI Taxonomy" id="3708"/>
    <lineage>
        <taxon>Eukaryota</taxon>
        <taxon>Viridiplantae</taxon>
        <taxon>Streptophyta</taxon>
        <taxon>Embryophyta</taxon>
        <taxon>Tracheophyta</taxon>
        <taxon>Spermatophyta</taxon>
        <taxon>Magnoliopsida</taxon>
        <taxon>eudicotyledons</taxon>
        <taxon>Gunneridae</taxon>
        <taxon>Pentapetalae</taxon>
        <taxon>rosids</taxon>
        <taxon>malvids</taxon>
        <taxon>Brassicales</taxon>
        <taxon>Brassicaceae</taxon>
        <taxon>Brassiceae</taxon>
        <taxon>Brassica</taxon>
    </lineage>
</organism>
<accession>A0A816UP23</accession>
<proteinExistence type="predicted"/>
<dbReference type="SMART" id="SM00256">
    <property type="entry name" value="FBOX"/>
    <property type="match status" value="1"/>
</dbReference>
<dbReference type="Proteomes" id="UP001295469">
    <property type="component" value="Chromosome C08"/>
</dbReference>
<gene>
    <name evidence="3" type="ORF">DARMORV10_C08P22840.1</name>
</gene>
<dbReference type="AlphaFoldDB" id="A0A816UP23"/>
<feature type="region of interest" description="Disordered" evidence="1">
    <location>
        <begin position="1"/>
        <end position="22"/>
    </location>
</feature>